<dbReference type="eggNOG" id="COG0747">
    <property type="taxonomic scope" value="Bacteria"/>
</dbReference>
<dbReference type="GO" id="GO:0015833">
    <property type="term" value="P:peptide transport"/>
    <property type="evidence" value="ECO:0007669"/>
    <property type="project" value="TreeGrafter"/>
</dbReference>
<organism evidence="5 6">
    <name type="scientific">Pseudonocardia dioxanivorans (strain ATCC 55486 / DSM 44775 / JCM 13855 / CB1190)</name>
    <dbReference type="NCBI Taxonomy" id="675635"/>
    <lineage>
        <taxon>Bacteria</taxon>
        <taxon>Bacillati</taxon>
        <taxon>Actinomycetota</taxon>
        <taxon>Actinomycetes</taxon>
        <taxon>Pseudonocardiales</taxon>
        <taxon>Pseudonocardiaceae</taxon>
        <taxon>Pseudonocardia</taxon>
    </lineage>
</organism>
<evidence type="ECO:0000256" key="1">
    <source>
        <dbReference type="ARBA" id="ARBA00005695"/>
    </source>
</evidence>
<dbReference type="KEGG" id="pdx:Psed_4645"/>
<dbReference type="EMBL" id="CP002593">
    <property type="protein sequence ID" value="AEA26793.1"/>
    <property type="molecule type" value="Genomic_DNA"/>
</dbReference>
<evidence type="ECO:0000313" key="6">
    <source>
        <dbReference type="Proteomes" id="UP000007809"/>
    </source>
</evidence>
<dbReference type="Gene3D" id="3.10.105.10">
    <property type="entry name" value="Dipeptide-binding Protein, Domain 3"/>
    <property type="match status" value="1"/>
</dbReference>
<dbReference type="GO" id="GO:0043190">
    <property type="term" value="C:ATP-binding cassette (ABC) transporter complex"/>
    <property type="evidence" value="ECO:0007669"/>
    <property type="project" value="InterPro"/>
</dbReference>
<protein>
    <submittedName>
        <fullName evidence="5">ABC-type transporter, periplasmic subunit</fullName>
    </submittedName>
</protein>
<feature type="domain" description="Solute-binding protein family 5" evidence="4">
    <location>
        <begin position="96"/>
        <end position="433"/>
    </location>
</feature>
<reference evidence="5 6" key="1">
    <citation type="journal article" date="2011" name="J. Bacteriol.">
        <title>Genome sequence of the 1,4-dioxane-degrading Pseudonocardia dioxanivorans strain CB1190.</title>
        <authorList>
            <person name="Sales C.M."/>
            <person name="Mahendra S."/>
            <person name="Grostern A."/>
            <person name="Parales R.E."/>
            <person name="Goodwin L.A."/>
            <person name="Woyke T."/>
            <person name="Nolan M."/>
            <person name="Lapidus A."/>
            <person name="Chertkov O."/>
            <person name="Ovchinnikova G."/>
            <person name="Sczyrba A."/>
            <person name="Alvarez-Cohen L."/>
        </authorList>
    </citation>
    <scope>NUCLEOTIDE SEQUENCE [LARGE SCALE GENOMIC DNA]</scope>
    <source>
        <strain evidence="6">ATCC 55486 / DSM 44775 / JCM 13855 / CB1190</strain>
    </source>
</reference>
<dbReference type="Pfam" id="PF00496">
    <property type="entry name" value="SBP_bac_5"/>
    <property type="match status" value="1"/>
</dbReference>
<dbReference type="PROSITE" id="PS51257">
    <property type="entry name" value="PROKAR_LIPOPROTEIN"/>
    <property type="match status" value="1"/>
</dbReference>
<dbReference type="Proteomes" id="UP000007809">
    <property type="component" value="Chromosome"/>
</dbReference>
<evidence type="ECO:0000313" key="5">
    <source>
        <dbReference type="EMBL" id="AEA26793.1"/>
    </source>
</evidence>
<dbReference type="GO" id="GO:0042597">
    <property type="term" value="C:periplasmic space"/>
    <property type="evidence" value="ECO:0007669"/>
    <property type="project" value="UniProtKB-ARBA"/>
</dbReference>
<accession>F4D0J7</accession>
<dbReference type="PIRSF" id="PIRSF002741">
    <property type="entry name" value="MppA"/>
    <property type="match status" value="1"/>
</dbReference>
<dbReference type="Gene3D" id="3.90.76.10">
    <property type="entry name" value="Dipeptide-binding Protein, Domain 1"/>
    <property type="match status" value="1"/>
</dbReference>
<dbReference type="InterPro" id="IPR030678">
    <property type="entry name" value="Peptide/Ni-bd"/>
</dbReference>
<sequence length="541" mass="58788">MSSPDPRRRRRRLLSTAVTALLSALLLVLSACGGSATSGGGAGGNTLIIGMTASDIPILDTGLAQGQGYEGLRFVANQLYDGLTKFDLTKGDQIPKIEPDLAESWQPNADLTSWTFKLRPGVTFHDGTPWNADAAIFNLERYADKSSPNFYQELNAQGGLSIAGIKSFSKVDDMTITIDTNGPWSYLPVDLATVYFGSPTAIKAEGNQGFAEKPVGTGPFKFESLERGQRLVMTKNASYWNGAPKLDKVILRPIPDPTARVAALRSGEVNWIEVPPPDDVPSLQNQGFQVLTNSYNHIWPWVYNMRKAPFDNQKVREALNWAINRQSLVDNILKGTAEPALGFTPKADASFRPESEVYGYDPAKAKQLLAEAGYPNGFTMTLSYPTSGSGNMVPTPMNTALQADLAAVGVKVELKPIEWAAMLNDFFAGNIPDDANAMNISLSYQQEGFWTSWFGSQSTSNAGKYSNPQVDALLAKARTILDDKQRSDVYAQVAQILGQDSPWLVVVNDKNPRVLSANVKGFVQPQSWFADLTTISIGDSG</sequence>
<keyword evidence="2" id="KW-0813">Transport</keyword>
<dbReference type="GO" id="GO:1904680">
    <property type="term" value="F:peptide transmembrane transporter activity"/>
    <property type="evidence" value="ECO:0007669"/>
    <property type="project" value="TreeGrafter"/>
</dbReference>
<dbReference type="PANTHER" id="PTHR30290">
    <property type="entry name" value="PERIPLASMIC BINDING COMPONENT OF ABC TRANSPORTER"/>
    <property type="match status" value="1"/>
</dbReference>
<dbReference type="STRING" id="675635.Psed_4645"/>
<dbReference type="HOGENOM" id="CLU_017028_7_4_11"/>
<dbReference type="PANTHER" id="PTHR30290:SF9">
    <property type="entry name" value="OLIGOPEPTIDE-BINDING PROTEIN APPA"/>
    <property type="match status" value="1"/>
</dbReference>
<dbReference type="SUPFAM" id="SSF53850">
    <property type="entry name" value="Periplasmic binding protein-like II"/>
    <property type="match status" value="1"/>
</dbReference>
<evidence type="ECO:0000259" key="4">
    <source>
        <dbReference type="Pfam" id="PF00496"/>
    </source>
</evidence>
<name>F4D0J7_PSEUX</name>
<dbReference type="CDD" id="cd08495">
    <property type="entry name" value="PBP2_NikA_DppA_OppA_like_8"/>
    <property type="match status" value="1"/>
</dbReference>
<dbReference type="InterPro" id="IPR000914">
    <property type="entry name" value="SBP_5_dom"/>
</dbReference>
<dbReference type="RefSeq" id="WP_013676705.1">
    <property type="nucleotide sequence ID" value="NC_015312.1"/>
</dbReference>
<keyword evidence="6" id="KW-1185">Reference proteome</keyword>
<dbReference type="InterPro" id="IPR039424">
    <property type="entry name" value="SBP_5"/>
</dbReference>
<proteinExistence type="inferred from homology"/>
<dbReference type="AlphaFoldDB" id="F4D0J7"/>
<gene>
    <name evidence="5" type="ordered locus">Psed_4645</name>
</gene>
<evidence type="ECO:0000256" key="3">
    <source>
        <dbReference type="ARBA" id="ARBA00022729"/>
    </source>
</evidence>
<keyword evidence="3" id="KW-0732">Signal</keyword>
<evidence type="ECO:0000256" key="2">
    <source>
        <dbReference type="ARBA" id="ARBA00022448"/>
    </source>
</evidence>
<dbReference type="Gene3D" id="3.40.190.10">
    <property type="entry name" value="Periplasmic binding protein-like II"/>
    <property type="match status" value="1"/>
</dbReference>
<comment type="similarity">
    <text evidence="1">Belongs to the bacterial solute-binding protein 5 family.</text>
</comment>